<keyword evidence="3" id="KW-1185">Reference proteome</keyword>
<sequence length="101" mass="12208">MKDEQFKYMNEAKKVFRYRFIIQTNFIILFLIPYPISAMIYNNTNEINIAMAALISIIIFDFIFTWTLNFIFWRCPKCKTHFSMRGMDRISHCPYCGVKLR</sequence>
<accession>A0ABT4D2R7</accession>
<dbReference type="EMBL" id="JAPQER010000007">
    <property type="protein sequence ID" value="MCY6485533.1"/>
    <property type="molecule type" value="Genomic_DNA"/>
</dbReference>
<proteinExistence type="predicted"/>
<dbReference type="Proteomes" id="UP001078443">
    <property type="component" value="Unassembled WGS sequence"/>
</dbReference>
<protein>
    <recommendedName>
        <fullName evidence="4">Zinc ribbon domain-containing protein</fullName>
    </recommendedName>
</protein>
<feature type="transmembrane region" description="Helical" evidence="1">
    <location>
        <begin position="47"/>
        <end position="72"/>
    </location>
</feature>
<evidence type="ECO:0000256" key="1">
    <source>
        <dbReference type="SAM" id="Phobius"/>
    </source>
</evidence>
<name>A0ABT4D2R7_9CLOT</name>
<evidence type="ECO:0008006" key="4">
    <source>
        <dbReference type="Google" id="ProtNLM"/>
    </source>
</evidence>
<feature type="transmembrane region" description="Helical" evidence="1">
    <location>
        <begin position="20"/>
        <end position="41"/>
    </location>
</feature>
<gene>
    <name evidence="2" type="ORF">OW763_14455</name>
</gene>
<keyword evidence="1" id="KW-1133">Transmembrane helix</keyword>
<reference evidence="2" key="1">
    <citation type="submission" date="2022-12" db="EMBL/GenBank/DDBJ databases">
        <authorList>
            <person name="Wang J."/>
        </authorList>
    </citation>
    <scope>NUCLEOTIDE SEQUENCE</scope>
    <source>
        <strain evidence="2">HY-45-18</strain>
    </source>
</reference>
<dbReference type="RefSeq" id="WP_268041934.1">
    <property type="nucleotide sequence ID" value="NZ_JAPQER010000007.1"/>
</dbReference>
<organism evidence="2 3">
    <name type="scientific">Clostridium aestuarii</name>
    <dbReference type="NCBI Taxonomy" id="338193"/>
    <lineage>
        <taxon>Bacteria</taxon>
        <taxon>Bacillati</taxon>
        <taxon>Bacillota</taxon>
        <taxon>Clostridia</taxon>
        <taxon>Eubacteriales</taxon>
        <taxon>Clostridiaceae</taxon>
        <taxon>Clostridium</taxon>
    </lineage>
</organism>
<evidence type="ECO:0000313" key="3">
    <source>
        <dbReference type="Proteomes" id="UP001078443"/>
    </source>
</evidence>
<keyword evidence="1" id="KW-0472">Membrane</keyword>
<comment type="caution">
    <text evidence="2">The sequence shown here is derived from an EMBL/GenBank/DDBJ whole genome shotgun (WGS) entry which is preliminary data.</text>
</comment>
<evidence type="ECO:0000313" key="2">
    <source>
        <dbReference type="EMBL" id="MCY6485533.1"/>
    </source>
</evidence>
<keyword evidence="1" id="KW-0812">Transmembrane</keyword>